<dbReference type="OrthoDB" id="3797784at2759"/>
<organism evidence="2 3">
    <name type="scientific">Didymella pomorum</name>
    <dbReference type="NCBI Taxonomy" id="749634"/>
    <lineage>
        <taxon>Eukaryota</taxon>
        <taxon>Fungi</taxon>
        <taxon>Dikarya</taxon>
        <taxon>Ascomycota</taxon>
        <taxon>Pezizomycotina</taxon>
        <taxon>Dothideomycetes</taxon>
        <taxon>Pleosporomycetidae</taxon>
        <taxon>Pleosporales</taxon>
        <taxon>Pleosporineae</taxon>
        <taxon>Didymellaceae</taxon>
        <taxon>Didymella</taxon>
    </lineage>
</organism>
<name>A0A9W8ZDE6_9PLEO</name>
<sequence length="200" mass="21855">MAESYSHFSIILAASGWAPINTNPVPLLLPDESTTDAVQIDVEMEDAQEYSDEEHGVDQDLAADVESSKKTPDANETESQEPKAQDTETLRPPEPQDVASDIVSVVATAERSLRKRSPSHTTSEDGPAAKKYKRVKGAFHPKNMLGSSSSTRRSRPVTHASNAFFGGRVLKDESSQDLPPRDARAEPSIRNKIMKPNSEI</sequence>
<evidence type="ECO:0000313" key="3">
    <source>
        <dbReference type="Proteomes" id="UP001140510"/>
    </source>
</evidence>
<keyword evidence="3" id="KW-1185">Reference proteome</keyword>
<evidence type="ECO:0000313" key="2">
    <source>
        <dbReference type="EMBL" id="KAJ4403650.1"/>
    </source>
</evidence>
<protein>
    <submittedName>
        <fullName evidence="2">Uncharacterized protein</fullName>
    </submittedName>
</protein>
<proteinExistence type="predicted"/>
<feature type="compositionally biased region" description="Basic and acidic residues" evidence="1">
    <location>
        <begin position="80"/>
        <end position="91"/>
    </location>
</feature>
<feature type="compositionally biased region" description="Basic residues" evidence="1">
    <location>
        <begin position="130"/>
        <end position="139"/>
    </location>
</feature>
<dbReference type="AlphaFoldDB" id="A0A9W8ZDE6"/>
<dbReference type="Proteomes" id="UP001140510">
    <property type="component" value="Unassembled WGS sequence"/>
</dbReference>
<feature type="compositionally biased region" description="Acidic residues" evidence="1">
    <location>
        <begin position="42"/>
        <end position="52"/>
    </location>
</feature>
<dbReference type="EMBL" id="JAPEVA010000049">
    <property type="protein sequence ID" value="KAJ4403650.1"/>
    <property type="molecule type" value="Genomic_DNA"/>
</dbReference>
<accession>A0A9W8ZDE6</accession>
<gene>
    <name evidence="2" type="ORF">N0V91_006350</name>
</gene>
<reference evidence="2" key="1">
    <citation type="submission" date="2022-10" db="EMBL/GenBank/DDBJ databases">
        <title>Tapping the CABI collections for fungal endophytes: first genome assemblies for Collariella, Neodidymelliopsis, Ascochyta clinopodiicola, Didymella pomorum, Didymosphaeria variabile, Neocosmospora piperis and Neocucurbitaria cava.</title>
        <authorList>
            <person name="Hill R."/>
        </authorList>
    </citation>
    <scope>NUCLEOTIDE SEQUENCE</scope>
    <source>
        <strain evidence="2">IMI 355091</strain>
    </source>
</reference>
<comment type="caution">
    <text evidence="2">The sequence shown here is derived from an EMBL/GenBank/DDBJ whole genome shotgun (WGS) entry which is preliminary data.</text>
</comment>
<feature type="region of interest" description="Disordered" evidence="1">
    <location>
        <begin position="21"/>
        <end position="200"/>
    </location>
</feature>
<evidence type="ECO:0000256" key="1">
    <source>
        <dbReference type="SAM" id="MobiDB-lite"/>
    </source>
</evidence>
<feature type="compositionally biased region" description="Basic and acidic residues" evidence="1">
    <location>
        <begin position="169"/>
        <end position="189"/>
    </location>
</feature>